<organism evidence="5 6">
    <name type="scientific">Cannabis sativa</name>
    <name type="common">Hemp</name>
    <name type="synonym">Marijuana</name>
    <dbReference type="NCBI Taxonomy" id="3483"/>
    <lineage>
        <taxon>Eukaryota</taxon>
        <taxon>Viridiplantae</taxon>
        <taxon>Streptophyta</taxon>
        <taxon>Embryophyta</taxon>
        <taxon>Tracheophyta</taxon>
        <taxon>Spermatophyta</taxon>
        <taxon>Magnoliopsida</taxon>
        <taxon>eudicotyledons</taxon>
        <taxon>Gunneridae</taxon>
        <taxon>Pentapetalae</taxon>
        <taxon>rosids</taxon>
        <taxon>fabids</taxon>
        <taxon>Rosales</taxon>
        <taxon>Cannabaceae</taxon>
        <taxon>Cannabis</taxon>
    </lineage>
</organism>
<dbReference type="Pfam" id="PF02902">
    <property type="entry name" value="Peptidase_C48"/>
    <property type="match status" value="1"/>
</dbReference>
<dbReference type="AlphaFoldDB" id="A0A7J6GWQ8"/>
<evidence type="ECO:0000313" key="5">
    <source>
        <dbReference type="EMBL" id="KAF4387377.1"/>
    </source>
</evidence>
<dbReference type="Proteomes" id="UP000583929">
    <property type="component" value="Unassembled WGS sequence"/>
</dbReference>
<sequence>MSDSPKGSYYKTVKYISRLCLLDERIGKPVDSTLEVEFNVWLGHDLLKTTNFYLKSKDKLTKENTTSDCGIFLAAFAEYFIDNKPILSEDFIIEVYRDRLAVKNIDSESKFT</sequence>
<dbReference type="GO" id="GO:0006508">
    <property type="term" value="P:proteolysis"/>
    <property type="evidence" value="ECO:0007669"/>
    <property type="project" value="UniProtKB-KW"/>
</dbReference>
<name>A0A7J6GWQ8_CANSA</name>
<accession>A0A7J6GWQ8</accession>
<reference evidence="5 6" key="1">
    <citation type="journal article" date="2020" name="bioRxiv">
        <title>Sequence and annotation of 42 cannabis genomes reveals extensive copy number variation in cannabinoid synthesis and pathogen resistance genes.</title>
        <authorList>
            <person name="Mckernan K.J."/>
            <person name="Helbert Y."/>
            <person name="Kane L.T."/>
            <person name="Ebling H."/>
            <person name="Zhang L."/>
            <person name="Liu B."/>
            <person name="Eaton Z."/>
            <person name="Mclaughlin S."/>
            <person name="Kingan S."/>
            <person name="Baybayan P."/>
            <person name="Concepcion G."/>
            <person name="Jordan M."/>
            <person name="Riva A."/>
            <person name="Barbazuk W."/>
            <person name="Harkins T."/>
        </authorList>
    </citation>
    <scope>NUCLEOTIDE SEQUENCE [LARGE SCALE GENOMIC DNA]</scope>
    <source>
        <strain evidence="6">cv. Jamaican Lion 4</strain>
        <tissue evidence="5">Leaf</tissue>
    </source>
</reference>
<evidence type="ECO:0000256" key="2">
    <source>
        <dbReference type="ARBA" id="ARBA00022670"/>
    </source>
</evidence>
<comment type="similarity">
    <text evidence="1">Belongs to the peptidase C48 family.</text>
</comment>
<dbReference type="EMBL" id="JAATIQ010000078">
    <property type="protein sequence ID" value="KAF4387377.1"/>
    <property type="molecule type" value="Genomic_DNA"/>
</dbReference>
<dbReference type="Gene3D" id="3.40.395.10">
    <property type="entry name" value="Adenoviral Proteinase, Chain A"/>
    <property type="match status" value="1"/>
</dbReference>
<dbReference type="SUPFAM" id="SSF54001">
    <property type="entry name" value="Cysteine proteinases"/>
    <property type="match status" value="1"/>
</dbReference>
<protein>
    <recommendedName>
        <fullName evidence="4">Ubiquitin-like protease family profile domain-containing protein</fullName>
    </recommendedName>
</protein>
<evidence type="ECO:0000256" key="1">
    <source>
        <dbReference type="ARBA" id="ARBA00005234"/>
    </source>
</evidence>
<keyword evidence="3" id="KW-0378">Hydrolase</keyword>
<proteinExistence type="inferred from homology"/>
<gene>
    <name evidence="5" type="ORF">G4B88_026456</name>
</gene>
<evidence type="ECO:0000256" key="3">
    <source>
        <dbReference type="ARBA" id="ARBA00022801"/>
    </source>
</evidence>
<dbReference type="InterPro" id="IPR038765">
    <property type="entry name" value="Papain-like_cys_pep_sf"/>
</dbReference>
<evidence type="ECO:0000313" key="6">
    <source>
        <dbReference type="Proteomes" id="UP000583929"/>
    </source>
</evidence>
<dbReference type="InterPro" id="IPR003653">
    <property type="entry name" value="Peptidase_C48_C"/>
</dbReference>
<evidence type="ECO:0000259" key="4">
    <source>
        <dbReference type="Pfam" id="PF02902"/>
    </source>
</evidence>
<keyword evidence="6" id="KW-1185">Reference proteome</keyword>
<feature type="domain" description="Ubiquitin-like protease family profile" evidence="4">
    <location>
        <begin position="48"/>
        <end position="103"/>
    </location>
</feature>
<comment type="caution">
    <text evidence="5">The sequence shown here is derived from an EMBL/GenBank/DDBJ whole genome shotgun (WGS) entry which is preliminary data.</text>
</comment>
<dbReference type="GO" id="GO:0008234">
    <property type="term" value="F:cysteine-type peptidase activity"/>
    <property type="evidence" value="ECO:0007669"/>
    <property type="project" value="InterPro"/>
</dbReference>
<keyword evidence="2" id="KW-0645">Protease</keyword>